<dbReference type="InterPro" id="IPR003439">
    <property type="entry name" value="ABC_transporter-like_ATP-bd"/>
</dbReference>
<keyword evidence="7" id="KW-1278">Translocase</keyword>
<dbReference type="GO" id="GO:0005524">
    <property type="term" value="F:ATP binding"/>
    <property type="evidence" value="ECO:0007669"/>
    <property type="project" value="UniProtKB-KW"/>
</dbReference>
<keyword evidence="1" id="KW-0813">Transport</keyword>
<dbReference type="NCBIfam" id="TIGR02142">
    <property type="entry name" value="modC_ABC"/>
    <property type="match status" value="1"/>
</dbReference>
<dbReference type="InterPro" id="IPR004606">
    <property type="entry name" value="Mop_domain"/>
</dbReference>
<dbReference type="GO" id="GO:0140359">
    <property type="term" value="F:ABC-type transporter activity"/>
    <property type="evidence" value="ECO:0007669"/>
    <property type="project" value="InterPro"/>
</dbReference>
<evidence type="ECO:0000313" key="12">
    <source>
        <dbReference type="EMBL" id="TCT21414.1"/>
    </source>
</evidence>
<dbReference type="Pfam" id="PF00005">
    <property type="entry name" value="ABC_tran"/>
    <property type="match status" value="1"/>
</dbReference>
<dbReference type="InterPro" id="IPR003593">
    <property type="entry name" value="AAA+_ATPase"/>
</dbReference>
<evidence type="ECO:0000256" key="4">
    <source>
        <dbReference type="ARBA" id="ARBA00022519"/>
    </source>
</evidence>
<evidence type="ECO:0000256" key="9">
    <source>
        <dbReference type="PROSITE-ProRule" id="PRU01213"/>
    </source>
</evidence>
<dbReference type="SUPFAM" id="SSF50331">
    <property type="entry name" value="MOP-like"/>
    <property type="match status" value="1"/>
</dbReference>
<feature type="domain" description="Mop" evidence="11">
    <location>
        <begin position="306"/>
        <end position="373"/>
    </location>
</feature>
<organism evidence="12 13">
    <name type="scientific">Thiobaca trueperi</name>
    <dbReference type="NCBI Taxonomy" id="127458"/>
    <lineage>
        <taxon>Bacteria</taxon>
        <taxon>Pseudomonadati</taxon>
        <taxon>Pseudomonadota</taxon>
        <taxon>Gammaproteobacteria</taxon>
        <taxon>Chromatiales</taxon>
        <taxon>Chromatiaceae</taxon>
        <taxon>Thiobaca</taxon>
    </lineage>
</organism>
<dbReference type="RefSeq" id="WP_132977004.1">
    <property type="nucleotide sequence ID" value="NZ_SMAO01000004.1"/>
</dbReference>
<gene>
    <name evidence="12" type="ORF">EDC35_104271</name>
</gene>
<evidence type="ECO:0000313" key="13">
    <source>
        <dbReference type="Proteomes" id="UP000295717"/>
    </source>
</evidence>
<dbReference type="EMBL" id="SMAO01000004">
    <property type="protein sequence ID" value="TCT21414.1"/>
    <property type="molecule type" value="Genomic_DNA"/>
</dbReference>
<reference evidence="12 13" key="1">
    <citation type="submission" date="2019-03" db="EMBL/GenBank/DDBJ databases">
        <title>Genomic Encyclopedia of Type Strains, Phase IV (KMG-IV): sequencing the most valuable type-strain genomes for metagenomic binning, comparative biology and taxonomic classification.</title>
        <authorList>
            <person name="Goeker M."/>
        </authorList>
    </citation>
    <scope>NUCLEOTIDE SEQUENCE [LARGE SCALE GENOMIC DNA]</scope>
    <source>
        <strain evidence="12 13">DSM 13587</strain>
    </source>
</reference>
<keyword evidence="3 9" id="KW-0500">Molybdenum</keyword>
<dbReference type="InterPro" id="IPR050334">
    <property type="entry name" value="Molybdenum_import_ModC"/>
</dbReference>
<dbReference type="Pfam" id="PF03459">
    <property type="entry name" value="TOBE"/>
    <property type="match status" value="1"/>
</dbReference>
<accession>A0A4R3MYE8</accession>
<evidence type="ECO:0000256" key="5">
    <source>
        <dbReference type="ARBA" id="ARBA00022741"/>
    </source>
</evidence>
<dbReference type="PROSITE" id="PS50893">
    <property type="entry name" value="ABC_TRANSPORTER_2"/>
    <property type="match status" value="1"/>
</dbReference>
<dbReference type="SMART" id="SM00382">
    <property type="entry name" value="AAA"/>
    <property type="match status" value="1"/>
</dbReference>
<evidence type="ECO:0000256" key="6">
    <source>
        <dbReference type="ARBA" id="ARBA00022840"/>
    </source>
</evidence>
<dbReference type="SUPFAM" id="SSF52540">
    <property type="entry name" value="P-loop containing nucleoside triphosphate hydrolases"/>
    <property type="match status" value="1"/>
</dbReference>
<dbReference type="Proteomes" id="UP000295717">
    <property type="component" value="Unassembled WGS sequence"/>
</dbReference>
<name>A0A4R3MYE8_9GAMM</name>
<evidence type="ECO:0000256" key="8">
    <source>
        <dbReference type="ARBA" id="ARBA00023136"/>
    </source>
</evidence>
<keyword evidence="5" id="KW-0547">Nucleotide-binding</keyword>
<dbReference type="InterPro" id="IPR008995">
    <property type="entry name" value="Mo/tungstate-bd_C_term_dom"/>
</dbReference>
<keyword evidence="13" id="KW-1185">Reference proteome</keyword>
<sequence>MPTNQQAQVSAAIETDQIHARFRVDYPDFSLDVDLDLPGQGVTALFGHSGSGKTTLLRLIAGLMRVPNGHLSVNGRIWQDSETFLPTHQRPLGYVFQEASLFPHLNARRNLEYGMKRTANAMDPAALRDVIDLLGIAHLLDRRPHQLSGGERQRVAIARALAVQPALLLMDEPLAALDLKRKYEILPYLERLHDALEIPVLYVSHSPDEVARLADTVVLMEQGRALAVGPIAEVFSRTDLPLAQDQDASALIECTIAGHDDRDALTRVAFAGGCLWLGRLERPVGATVRARIHARDVSLALVEPASSTILNILPARIQELREIEQAQVLIRLAVGDDPATSLLARITRHSCVRLGLQVGQPVFAQVKTVALMD</sequence>
<keyword evidence="4" id="KW-0997">Cell inner membrane</keyword>
<dbReference type="PROSITE" id="PS51866">
    <property type="entry name" value="MOP"/>
    <property type="match status" value="1"/>
</dbReference>
<dbReference type="PANTHER" id="PTHR43514:SF10">
    <property type="entry name" value="MOLYBDENUM IMPORT ATP-BINDING PROTEIN MODC 2"/>
    <property type="match status" value="1"/>
</dbReference>
<dbReference type="PANTHER" id="PTHR43514">
    <property type="entry name" value="ABC TRANSPORTER I FAMILY MEMBER 10"/>
    <property type="match status" value="1"/>
</dbReference>
<dbReference type="InterPro" id="IPR005116">
    <property type="entry name" value="Transp-assoc_OB_typ1"/>
</dbReference>
<dbReference type="GO" id="GO:0016887">
    <property type="term" value="F:ATP hydrolysis activity"/>
    <property type="evidence" value="ECO:0007669"/>
    <property type="project" value="InterPro"/>
</dbReference>
<dbReference type="OrthoDB" id="9802264at2"/>
<proteinExistence type="predicted"/>
<evidence type="ECO:0000256" key="1">
    <source>
        <dbReference type="ARBA" id="ARBA00022448"/>
    </source>
</evidence>
<dbReference type="AlphaFoldDB" id="A0A4R3MYE8"/>
<dbReference type="Gene3D" id="3.40.50.300">
    <property type="entry name" value="P-loop containing nucleotide triphosphate hydrolases"/>
    <property type="match status" value="1"/>
</dbReference>
<feature type="domain" description="ABC transporter" evidence="10">
    <location>
        <begin position="13"/>
        <end position="247"/>
    </location>
</feature>
<dbReference type="InterPro" id="IPR011868">
    <property type="entry name" value="ModC_ABC_ATP-bd"/>
</dbReference>
<protein>
    <submittedName>
        <fullName evidence="12">Molybdate transport system ATP-binding protein</fullName>
    </submittedName>
</protein>
<keyword evidence="8" id="KW-0472">Membrane</keyword>
<dbReference type="InterPro" id="IPR027417">
    <property type="entry name" value="P-loop_NTPase"/>
</dbReference>
<dbReference type="GO" id="GO:0015098">
    <property type="term" value="F:molybdate ion transmembrane transporter activity"/>
    <property type="evidence" value="ECO:0007669"/>
    <property type="project" value="InterPro"/>
</dbReference>
<keyword evidence="2" id="KW-1003">Cell membrane</keyword>
<evidence type="ECO:0000256" key="2">
    <source>
        <dbReference type="ARBA" id="ARBA00022475"/>
    </source>
</evidence>
<keyword evidence="6 12" id="KW-0067">ATP-binding</keyword>
<comment type="caution">
    <text evidence="12">The sequence shown here is derived from an EMBL/GenBank/DDBJ whole genome shotgun (WGS) entry which is preliminary data.</text>
</comment>
<dbReference type="PROSITE" id="PS00211">
    <property type="entry name" value="ABC_TRANSPORTER_1"/>
    <property type="match status" value="1"/>
</dbReference>
<dbReference type="InterPro" id="IPR017871">
    <property type="entry name" value="ABC_transporter-like_CS"/>
</dbReference>
<evidence type="ECO:0000256" key="3">
    <source>
        <dbReference type="ARBA" id="ARBA00022505"/>
    </source>
</evidence>
<evidence type="ECO:0000256" key="7">
    <source>
        <dbReference type="ARBA" id="ARBA00022967"/>
    </source>
</evidence>
<dbReference type="Gene3D" id="2.40.50.100">
    <property type="match status" value="1"/>
</dbReference>
<dbReference type="GO" id="GO:0016020">
    <property type="term" value="C:membrane"/>
    <property type="evidence" value="ECO:0007669"/>
    <property type="project" value="InterPro"/>
</dbReference>
<evidence type="ECO:0000259" key="11">
    <source>
        <dbReference type="PROSITE" id="PS51866"/>
    </source>
</evidence>
<evidence type="ECO:0000259" key="10">
    <source>
        <dbReference type="PROSITE" id="PS50893"/>
    </source>
</evidence>